<reference evidence="3 4" key="1">
    <citation type="submission" date="2017-08" db="EMBL/GenBank/DDBJ databases">
        <title>Infants hospitalized years apart are colonized by the same room-sourced microbial strains.</title>
        <authorList>
            <person name="Brooks B."/>
            <person name="Olm M.R."/>
            <person name="Firek B.A."/>
            <person name="Baker R."/>
            <person name="Thomas B.C."/>
            <person name="Morowitz M.J."/>
            <person name="Banfield J.F."/>
        </authorList>
    </citation>
    <scope>NUCLEOTIDE SEQUENCE [LARGE SCALE GENOMIC DNA]</scope>
    <source>
        <strain evidence="3">S2_005_002_R2_34</strain>
    </source>
</reference>
<dbReference type="InterPro" id="IPR050272">
    <property type="entry name" value="Isochorismatase-like_hydrls"/>
</dbReference>
<dbReference type="GO" id="GO:0016787">
    <property type="term" value="F:hydrolase activity"/>
    <property type="evidence" value="ECO:0007669"/>
    <property type="project" value="UniProtKB-KW"/>
</dbReference>
<evidence type="ECO:0000259" key="2">
    <source>
        <dbReference type="Pfam" id="PF00857"/>
    </source>
</evidence>
<gene>
    <name evidence="3" type="ORF">DI556_17525</name>
</gene>
<protein>
    <recommendedName>
        <fullName evidence="2">Isochorismatase-like domain-containing protein</fullName>
    </recommendedName>
</protein>
<keyword evidence="1" id="KW-0378">Hydrolase</keyword>
<evidence type="ECO:0000313" key="4">
    <source>
        <dbReference type="Proteomes" id="UP000249185"/>
    </source>
</evidence>
<evidence type="ECO:0000256" key="1">
    <source>
        <dbReference type="ARBA" id="ARBA00022801"/>
    </source>
</evidence>
<sequence length="217" mass="23347">MSYEDDVRDFYVRHGFGGRNGFGKRPAVVVIDLAGSWLDPKKSQHGTTRLESVVTRTCDILAAARAAGHPVFFTTMRPDPVDVKGPIGAKLPQMRSGAANPLADQMAELDPRLGRRDDEPLFNKPRASAFYGTPFDAYLNARGVDTLIITGCSTSGCVRATAESAHNRNLHGIVVRDAVGERSPIAHEANLTDIDLRYADVVDGAEVIAYLAATPAA</sequence>
<evidence type="ECO:0000313" key="3">
    <source>
        <dbReference type="EMBL" id="PZQ47274.1"/>
    </source>
</evidence>
<dbReference type="InterPro" id="IPR000868">
    <property type="entry name" value="Isochorismatase-like_dom"/>
</dbReference>
<feature type="domain" description="Isochorismatase-like" evidence="2">
    <location>
        <begin position="27"/>
        <end position="205"/>
    </location>
</feature>
<dbReference type="PANTHER" id="PTHR43540:SF1">
    <property type="entry name" value="ISOCHORISMATASE HYDROLASE"/>
    <property type="match status" value="1"/>
</dbReference>
<accession>A0A2W5N2G7</accession>
<organism evidence="3 4">
    <name type="scientific">Rhodovulum sulfidophilum</name>
    <name type="common">Rhodobacter sulfidophilus</name>
    <dbReference type="NCBI Taxonomy" id="35806"/>
    <lineage>
        <taxon>Bacteria</taxon>
        <taxon>Pseudomonadati</taxon>
        <taxon>Pseudomonadota</taxon>
        <taxon>Alphaproteobacteria</taxon>
        <taxon>Rhodobacterales</taxon>
        <taxon>Paracoccaceae</taxon>
        <taxon>Rhodovulum</taxon>
    </lineage>
</organism>
<dbReference type="Pfam" id="PF00857">
    <property type="entry name" value="Isochorismatase"/>
    <property type="match status" value="1"/>
</dbReference>
<dbReference type="AlphaFoldDB" id="A0A2W5N2G7"/>
<dbReference type="Proteomes" id="UP000249185">
    <property type="component" value="Unassembled WGS sequence"/>
</dbReference>
<dbReference type="InterPro" id="IPR036380">
    <property type="entry name" value="Isochorismatase-like_sf"/>
</dbReference>
<dbReference type="Gene3D" id="3.40.50.850">
    <property type="entry name" value="Isochorismatase-like"/>
    <property type="match status" value="1"/>
</dbReference>
<comment type="caution">
    <text evidence="3">The sequence shown here is derived from an EMBL/GenBank/DDBJ whole genome shotgun (WGS) entry which is preliminary data.</text>
</comment>
<name>A0A2W5N2G7_RHOSU</name>
<dbReference type="EMBL" id="QFPW01000017">
    <property type="protein sequence ID" value="PZQ47274.1"/>
    <property type="molecule type" value="Genomic_DNA"/>
</dbReference>
<dbReference type="PANTHER" id="PTHR43540">
    <property type="entry name" value="PEROXYUREIDOACRYLATE/UREIDOACRYLATE AMIDOHYDROLASE-RELATED"/>
    <property type="match status" value="1"/>
</dbReference>
<proteinExistence type="predicted"/>
<dbReference type="SUPFAM" id="SSF52499">
    <property type="entry name" value="Isochorismatase-like hydrolases"/>
    <property type="match status" value="1"/>
</dbReference>